<dbReference type="RefSeq" id="WP_048184545.1">
    <property type="nucleotide sequence ID" value="NZ_JXOJ01000004.1"/>
</dbReference>
<evidence type="ECO:0000313" key="2">
    <source>
        <dbReference type="Proteomes" id="UP000035301"/>
    </source>
</evidence>
<organism evidence="1 2">
    <name type="scientific">Methanoculleus sediminis</name>
    <dbReference type="NCBI Taxonomy" id="1550566"/>
    <lineage>
        <taxon>Archaea</taxon>
        <taxon>Methanobacteriati</taxon>
        <taxon>Methanobacteriota</taxon>
        <taxon>Stenosarchaea group</taxon>
        <taxon>Methanomicrobia</taxon>
        <taxon>Methanomicrobiales</taxon>
        <taxon>Methanomicrobiaceae</taxon>
        <taxon>Methanoculleus</taxon>
    </lineage>
</organism>
<gene>
    <name evidence="1" type="ORF">SZ63_09345</name>
</gene>
<name>A0A0H1QY12_9EURY</name>
<evidence type="ECO:0000313" key="1">
    <source>
        <dbReference type="EMBL" id="KLK87808.1"/>
    </source>
</evidence>
<dbReference type="PATRIC" id="fig|1550566.3.peg.2030"/>
<proteinExistence type="predicted"/>
<reference evidence="1 2" key="1">
    <citation type="journal article" date="2015" name="Int. J. Syst. Evol. Microbiol.">
        <title>Methanoculleus sediminis sp. nov., a methanogen from sediments near a submarine mud volcano.</title>
        <authorList>
            <person name="Chen S.C."/>
            <person name="Chen M.F."/>
            <person name="Lai M.C."/>
            <person name="Weng C.Y."/>
            <person name="Wu S.Y."/>
            <person name="Lin S."/>
            <person name="Yang T.F."/>
            <person name="Chen P.C."/>
        </authorList>
    </citation>
    <scope>NUCLEOTIDE SEQUENCE [LARGE SCALE GENOMIC DNA]</scope>
    <source>
        <strain evidence="1 2">S3Fa</strain>
    </source>
</reference>
<sequence length="130" mass="14638">MGDYMELAQLADSLFEASDDDDELLAKILDTLDEETRGALLSSDLLNAYQVFYYYFRETPDELTMERLQLHAASDLARGLVIDEVDLYEVIFSMEGGEPVVTLTDGENTLARFSGPEAYAKIALYMEECL</sequence>
<keyword evidence="2" id="KW-1185">Reference proteome</keyword>
<dbReference type="OrthoDB" id="105689at2157"/>
<dbReference type="AlphaFoldDB" id="A0A0H1QY12"/>
<dbReference type="Proteomes" id="UP000035301">
    <property type="component" value="Unassembled WGS sequence"/>
</dbReference>
<dbReference type="STRING" id="1550566.SZ63_09345"/>
<accession>A0A0H1QY12</accession>
<dbReference type="EMBL" id="JXOJ01000004">
    <property type="protein sequence ID" value="KLK87808.1"/>
    <property type="molecule type" value="Genomic_DNA"/>
</dbReference>
<protein>
    <submittedName>
        <fullName evidence="1">Uncharacterized protein</fullName>
    </submittedName>
</protein>
<comment type="caution">
    <text evidence="1">The sequence shown here is derived from an EMBL/GenBank/DDBJ whole genome shotgun (WGS) entry which is preliminary data.</text>
</comment>